<dbReference type="CDD" id="cd00093">
    <property type="entry name" value="HTH_XRE"/>
    <property type="match status" value="1"/>
</dbReference>
<comment type="caution">
    <text evidence="3">The sequence shown here is derived from an EMBL/GenBank/DDBJ whole genome shotgun (WGS) entry which is preliminary data.</text>
</comment>
<evidence type="ECO:0000256" key="1">
    <source>
        <dbReference type="SAM" id="MobiDB-lite"/>
    </source>
</evidence>
<accession>L9ZG98</accession>
<reference evidence="3 4" key="1">
    <citation type="journal article" date="2014" name="PLoS Genet.">
        <title>Phylogenetically driven sequencing of extremely halophilic archaea reveals strategies for static and dynamic osmo-response.</title>
        <authorList>
            <person name="Becker E.A."/>
            <person name="Seitzer P.M."/>
            <person name="Tritt A."/>
            <person name="Larsen D."/>
            <person name="Krusor M."/>
            <person name="Yao A.I."/>
            <person name="Wu D."/>
            <person name="Madern D."/>
            <person name="Eisen J.A."/>
            <person name="Darling A.E."/>
            <person name="Facciotti M.T."/>
        </authorList>
    </citation>
    <scope>NUCLEOTIDE SEQUENCE [LARGE SCALE GENOMIC DNA]</scope>
    <source>
        <strain evidence="3 4">JCM 14663</strain>
    </source>
</reference>
<dbReference type="PROSITE" id="PS50943">
    <property type="entry name" value="HTH_CROC1"/>
    <property type="match status" value="1"/>
</dbReference>
<evidence type="ECO:0000313" key="4">
    <source>
        <dbReference type="Proteomes" id="UP000011592"/>
    </source>
</evidence>
<dbReference type="InterPro" id="IPR001387">
    <property type="entry name" value="Cro/C1-type_HTH"/>
</dbReference>
<dbReference type="Proteomes" id="UP000011592">
    <property type="component" value="Unassembled WGS sequence"/>
</dbReference>
<feature type="region of interest" description="Disordered" evidence="1">
    <location>
        <begin position="115"/>
        <end position="174"/>
    </location>
</feature>
<dbReference type="RefSeq" id="WP_008451655.1">
    <property type="nucleotide sequence ID" value="NZ_AOIJ01000010.1"/>
</dbReference>
<feature type="region of interest" description="Disordered" evidence="1">
    <location>
        <begin position="215"/>
        <end position="262"/>
    </location>
</feature>
<feature type="compositionally biased region" description="Acidic residues" evidence="1">
    <location>
        <begin position="133"/>
        <end position="145"/>
    </location>
</feature>
<dbReference type="EMBL" id="AOIJ01000010">
    <property type="protein sequence ID" value="ELY85056.1"/>
    <property type="molecule type" value="Genomic_DNA"/>
</dbReference>
<dbReference type="AlphaFoldDB" id="L9ZG98"/>
<evidence type="ECO:0000259" key="2">
    <source>
        <dbReference type="PROSITE" id="PS50943"/>
    </source>
</evidence>
<name>L9ZG98_9EURY</name>
<protein>
    <recommendedName>
        <fullName evidence="2">HTH cro/C1-type domain-containing protein</fullName>
    </recommendedName>
</protein>
<feature type="domain" description="HTH cro/C1-type" evidence="2">
    <location>
        <begin position="190"/>
        <end position="217"/>
    </location>
</feature>
<sequence>MSADADAGGEDLLGQSVDEAFIERMREKLLATARRAGTDGDDLVELTDEFQTEAGTLAYAYDGVDRDALEAEILDTFDEAIVLQKETAKDVDDRTLAERVQDRVDEFIARVLGRGVGESGDADGRDDGRVGAMEDEESSGPEPESETVGSPIADEASAPPAADPDAEDVVGRSDEDRIAAELRALRDHRIAALYEQTGLTQREVAESFDVTPATVSRAVNQHADRDLERDASGPEEPDADIAGALPEGDRGEDRDPDPECFHCGGSVTREGIDEETPICADCDAIGITPGLARAADEIMDDPEGELNRRVQRLIQAGAFDEAEGTP</sequence>
<feature type="compositionally biased region" description="Basic and acidic residues" evidence="1">
    <location>
        <begin position="222"/>
        <end position="232"/>
    </location>
</feature>
<evidence type="ECO:0000313" key="3">
    <source>
        <dbReference type="EMBL" id="ELY85056.1"/>
    </source>
</evidence>
<dbReference type="PATRIC" id="fig|1230459.4.peg.63"/>
<dbReference type="Gene3D" id="1.10.10.60">
    <property type="entry name" value="Homeodomain-like"/>
    <property type="match status" value="1"/>
</dbReference>
<feature type="compositionally biased region" description="Basic and acidic residues" evidence="1">
    <location>
        <begin position="247"/>
        <end position="260"/>
    </location>
</feature>
<keyword evidence="4" id="KW-1185">Reference proteome</keyword>
<feature type="compositionally biased region" description="Low complexity" evidence="1">
    <location>
        <begin position="146"/>
        <end position="160"/>
    </location>
</feature>
<organism evidence="3 4">
    <name type="scientific">Natrinema gari JCM 14663</name>
    <dbReference type="NCBI Taxonomy" id="1230459"/>
    <lineage>
        <taxon>Archaea</taxon>
        <taxon>Methanobacteriati</taxon>
        <taxon>Methanobacteriota</taxon>
        <taxon>Stenosarchaea group</taxon>
        <taxon>Halobacteria</taxon>
        <taxon>Halobacteriales</taxon>
        <taxon>Natrialbaceae</taxon>
        <taxon>Natrinema</taxon>
    </lineage>
</organism>
<gene>
    <name evidence="3" type="ORF">C486_00320</name>
</gene>
<proteinExistence type="predicted"/>